<reference evidence="4 5" key="1">
    <citation type="journal article" date="2020" name="G3 (Bethesda)">
        <title>Genetic Underpinnings of Host Manipulation by Ophiocordyceps as Revealed by Comparative Transcriptomics.</title>
        <authorList>
            <person name="Will I."/>
            <person name="Das B."/>
            <person name="Trinh T."/>
            <person name="Brachmann A."/>
            <person name="Ohm R.A."/>
            <person name="de Bekker C."/>
        </authorList>
    </citation>
    <scope>NUCLEOTIDE SEQUENCE [LARGE SCALE GENOMIC DNA]</scope>
    <source>
        <strain evidence="4 5">EC05</strain>
    </source>
</reference>
<feature type="region of interest" description="Disordered" evidence="3">
    <location>
        <begin position="276"/>
        <end position="300"/>
    </location>
</feature>
<dbReference type="PANTHER" id="PTHR40621:SF6">
    <property type="entry name" value="AP-1-LIKE TRANSCRIPTION FACTOR YAP1-RELATED"/>
    <property type="match status" value="1"/>
</dbReference>
<dbReference type="Proteomes" id="UP000562929">
    <property type="component" value="Unassembled WGS sequence"/>
</dbReference>
<dbReference type="InterPro" id="IPR050936">
    <property type="entry name" value="AP-1-like"/>
</dbReference>
<dbReference type="GO" id="GO:0000976">
    <property type="term" value="F:transcription cis-regulatory region binding"/>
    <property type="evidence" value="ECO:0007669"/>
    <property type="project" value="InterPro"/>
</dbReference>
<comment type="subcellular location">
    <subcellularLocation>
        <location evidence="1">Nucleus</location>
    </subcellularLocation>
</comment>
<dbReference type="SUPFAM" id="SSF57959">
    <property type="entry name" value="Leucine zipper domain"/>
    <property type="match status" value="1"/>
</dbReference>
<evidence type="ECO:0000256" key="2">
    <source>
        <dbReference type="ARBA" id="ARBA00023242"/>
    </source>
</evidence>
<evidence type="ECO:0000313" key="5">
    <source>
        <dbReference type="Proteomes" id="UP000562929"/>
    </source>
</evidence>
<dbReference type="CDD" id="cd14688">
    <property type="entry name" value="bZIP_YAP"/>
    <property type="match status" value="1"/>
</dbReference>
<feature type="compositionally biased region" description="Basic and acidic residues" evidence="3">
    <location>
        <begin position="72"/>
        <end position="103"/>
    </location>
</feature>
<proteinExistence type="predicted"/>
<dbReference type="InterPro" id="IPR046347">
    <property type="entry name" value="bZIP_sf"/>
</dbReference>
<dbReference type="GO" id="GO:0090575">
    <property type="term" value="C:RNA polymerase II transcription regulator complex"/>
    <property type="evidence" value="ECO:0007669"/>
    <property type="project" value="TreeGrafter"/>
</dbReference>
<feature type="compositionally biased region" description="Polar residues" evidence="3">
    <location>
        <begin position="35"/>
        <end position="59"/>
    </location>
</feature>
<dbReference type="PANTHER" id="PTHR40621">
    <property type="entry name" value="TRANSCRIPTION FACTOR KAPC-RELATED"/>
    <property type="match status" value="1"/>
</dbReference>
<dbReference type="OrthoDB" id="2590011at2759"/>
<evidence type="ECO:0000256" key="3">
    <source>
        <dbReference type="SAM" id="MobiDB-lite"/>
    </source>
</evidence>
<gene>
    <name evidence="4" type="ORF">GQ602_000142</name>
</gene>
<dbReference type="GO" id="GO:0001228">
    <property type="term" value="F:DNA-binding transcription activator activity, RNA polymerase II-specific"/>
    <property type="evidence" value="ECO:0007669"/>
    <property type="project" value="TreeGrafter"/>
</dbReference>
<evidence type="ECO:0000256" key="1">
    <source>
        <dbReference type="ARBA" id="ARBA00004123"/>
    </source>
</evidence>
<evidence type="ECO:0000313" key="4">
    <source>
        <dbReference type="EMBL" id="KAF4594529.1"/>
    </source>
</evidence>
<dbReference type="Gene3D" id="1.10.238.100">
    <property type="entry name" value="YAP1 redox domain. Chain B"/>
    <property type="match status" value="1"/>
</dbReference>
<dbReference type="Gene3D" id="1.20.5.170">
    <property type="match status" value="1"/>
</dbReference>
<sequence length="389" mass="42412">MARIDIHPEPLAFQVPTRASSSPRVRARRRLAMTSPLSPDFLSQNSPEVASTLGGQERTTPAPLNLNFFKSLADKRATRETNPPKRRGPKPDSKPALTRRQELNRQAQRTHRERKELYIKALEDEVLRLKELYSTVCLEKEKLIAANKQLRDALAQHGVQFMTAAGPEDLSSMGNASATSPGTSLAAGSLTSFSPSQSSPGFVSSMQPMAANQMRAAMAPPHGKGVDGEQAGIDFVLALEKPCMTHLPALLERAAKSDGDPSGHALMVSCPPTPIKSESAQTSPLTPAFTETRVDPSPGMAGLNTPDLATLMDLSKRLDLDGEITPVMAWGMIRGHPRFSDLRSDDIRRLAEELGQKVRCYGFGAVLEEFELRDAFESILPCDPETMVY</sequence>
<accession>A0A8H4QBL6</accession>
<keyword evidence="5" id="KW-1185">Reference proteome</keyword>
<comment type="caution">
    <text evidence="4">The sequence shown here is derived from an EMBL/GenBank/DDBJ whole genome shotgun (WGS) entry which is preliminary data.</text>
</comment>
<feature type="region of interest" description="Disordered" evidence="3">
    <location>
        <begin position="32"/>
        <end position="112"/>
    </location>
</feature>
<protein>
    <submittedName>
        <fullName evidence="4">BZIP-type transcription factor</fullName>
    </submittedName>
</protein>
<organism evidence="4 5">
    <name type="scientific">Ophiocordyceps camponoti-floridani</name>
    <dbReference type="NCBI Taxonomy" id="2030778"/>
    <lineage>
        <taxon>Eukaryota</taxon>
        <taxon>Fungi</taxon>
        <taxon>Dikarya</taxon>
        <taxon>Ascomycota</taxon>
        <taxon>Pezizomycotina</taxon>
        <taxon>Sordariomycetes</taxon>
        <taxon>Hypocreomycetidae</taxon>
        <taxon>Hypocreales</taxon>
        <taxon>Ophiocordycipitaceae</taxon>
        <taxon>Ophiocordyceps</taxon>
    </lineage>
</organism>
<name>A0A8H4QBL6_9HYPO</name>
<dbReference type="EMBL" id="JAACLJ010000001">
    <property type="protein sequence ID" value="KAF4594529.1"/>
    <property type="molecule type" value="Genomic_DNA"/>
</dbReference>
<dbReference type="AlphaFoldDB" id="A0A8H4QBL6"/>
<keyword evidence="2" id="KW-0539">Nucleus</keyword>
<feature type="compositionally biased region" description="Polar residues" evidence="3">
    <location>
        <begin position="276"/>
        <end position="285"/>
    </location>
</feature>